<accession>A0AAN9TXK3</accession>
<gene>
    <name evidence="3" type="ORF">SLS53_009071</name>
</gene>
<keyword evidence="2" id="KW-0472">Membrane</keyword>
<name>A0AAN9TXK3_9PEZI</name>
<reference evidence="3 4" key="1">
    <citation type="journal article" date="2023" name="PLoS ONE">
        <title>Cytospora paraplurivora sp. nov. isolated from orchards with fruit tree decline syndrome in Ontario, Canada.</title>
        <authorList>
            <person name="Ilyukhin E."/>
            <person name="Nguyen H.D.T."/>
            <person name="Castle A.J."/>
            <person name="Ellouze W."/>
        </authorList>
    </citation>
    <scope>NUCLEOTIDE SEQUENCE [LARGE SCALE GENOMIC DNA]</scope>
    <source>
        <strain evidence="3 4">FDS-564</strain>
    </source>
</reference>
<dbReference type="AlphaFoldDB" id="A0AAN9TXK3"/>
<evidence type="ECO:0008006" key="5">
    <source>
        <dbReference type="Google" id="ProtNLM"/>
    </source>
</evidence>
<evidence type="ECO:0000313" key="4">
    <source>
        <dbReference type="Proteomes" id="UP001320245"/>
    </source>
</evidence>
<protein>
    <recommendedName>
        <fullName evidence="5">Mitochondrial outer membrane protein OM14 C-terminal domain-containing protein</fullName>
    </recommendedName>
</protein>
<evidence type="ECO:0000256" key="2">
    <source>
        <dbReference type="SAM" id="Phobius"/>
    </source>
</evidence>
<feature type="compositionally biased region" description="Low complexity" evidence="1">
    <location>
        <begin position="1"/>
        <end position="13"/>
    </location>
</feature>
<keyword evidence="4" id="KW-1185">Reference proteome</keyword>
<evidence type="ECO:0000313" key="3">
    <source>
        <dbReference type="EMBL" id="KAK7730371.1"/>
    </source>
</evidence>
<dbReference type="PANTHER" id="PTHR38402:SF1">
    <property type="entry name" value="MITOCHONDRIAL OUTER MEMBRANE PROTEIN OM14"/>
    <property type="match status" value="1"/>
</dbReference>
<dbReference type="PANTHER" id="PTHR38402">
    <property type="entry name" value="MITOCHONDRIAL OUTER MEMBRANE PROTEIN OM14"/>
    <property type="match status" value="1"/>
</dbReference>
<keyword evidence="2" id="KW-1133">Transmembrane helix</keyword>
<comment type="caution">
    <text evidence="3">The sequence shown here is derived from an EMBL/GenBank/DDBJ whole genome shotgun (WGS) entry which is preliminary data.</text>
</comment>
<evidence type="ECO:0000256" key="1">
    <source>
        <dbReference type="SAM" id="MobiDB-lite"/>
    </source>
</evidence>
<dbReference type="GO" id="GO:1990593">
    <property type="term" value="F:nascent polypeptide-associated complex binding"/>
    <property type="evidence" value="ECO:0007669"/>
    <property type="project" value="InterPro"/>
</dbReference>
<dbReference type="GO" id="GO:0006626">
    <property type="term" value="P:protein targeting to mitochondrion"/>
    <property type="evidence" value="ECO:0007669"/>
    <property type="project" value="TreeGrafter"/>
</dbReference>
<feature type="region of interest" description="Disordered" evidence="1">
    <location>
        <begin position="1"/>
        <end position="39"/>
    </location>
</feature>
<feature type="compositionally biased region" description="Polar residues" evidence="1">
    <location>
        <begin position="27"/>
        <end position="39"/>
    </location>
</feature>
<dbReference type="EMBL" id="JAJSPL020000063">
    <property type="protein sequence ID" value="KAK7730371.1"/>
    <property type="molecule type" value="Genomic_DNA"/>
</dbReference>
<feature type="transmembrane region" description="Helical" evidence="2">
    <location>
        <begin position="143"/>
        <end position="165"/>
    </location>
</feature>
<feature type="transmembrane region" description="Helical" evidence="2">
    <location>
        <begin position="111"/>
        <end position="131"/>
    </location>
</feature>
<dbReference type="GO" id="GO:0005741">
    <property type="term" value="C:mitochondrial outer membrane"/>
    <property type="evidence" value="ECO:0007669"/>
    <property type="project" value="InterPro"/>
</dbReference>
<dbReference type="Proteomes" id="UP001320245">
    <property type="component" value="Unassembled WGS sequence"/>
</dbReference>
<organism evidence="3 4">
    <name type="scientific">Cytospora paraplurivora</name>
    <dbReference type="NCBI Taxonomy" id="2898453"/>
    <lineage>
        <taxon>Eukaryota</taxon>
        <taxon>Fungi</taxon>
        <taxon>Dikarya</taxon>
        <taxon>Ascomycota</taxon>
        <taxon>Pezizomycotina</taxon>
        <taxon>Sordariomycetes</taxon>
        <taxon>Sordariomycetidae</taxon>
        <taxon>Diaporthales</taxon>
        <taxon>Cytosporaceae</taxon>
        <taxon>Cytospora</taxon>
    </lineage>
</organism>
<sequence length="174" mass="18672">MTPFSTTTFTTRTKAAAPQQREIIPNESETTSTGSLVDVDSQSIRTVPSDYLEQDIQTDTQKARIEAEEIAAAARDEAKQKKEAAKHKAKKADNWLSTKIASLTEGQSSGIVAANLAAVVGLGAVLGYKAWGLHERGQFNWKTAGIGAGILATVGVVESVFTQYFNKARGNKRS</sequence>
<proteinExistence type="predicted"/>
<dbReference type="InterPro" id="IPR039454">
    <property type="entry name" value="OM14"/>
</dbReference>
<keyword evidence="2" id="KW-0812">Transmembrane</keyword>